<dbReference type="GO" id="GO:0006799">
    <property type="term" value="P:polyphosphate biosynthetic process"/>
    <property type="evidence" value="ECO:0007669"/>
    <property type="project" value="UniProtKB-ARBA"/>
</dbReference>
<feature type="domain" description="VTC" evidence="1">
    <location>
        <begin position="4"/>
        <end position="93"/>
    </location>
</feature>
<dbReference type="Gene3D" id="3.20.100.30">
    <property type="entry name" value="VTC, catalytic tunnel domain"/>
    <property type="match status" value="1"/>
</dbReference>
<reference evidence="2" key="1">
    <citation type="submission" date="2019-08" db="EMBL/GenBank/DDBJ databases">
        <authorList>
            <person name="Kucharzyk K."/>
            <person name="Murdoch R.W."/>
            <person name="Higgins S."/>
            <person name="Loffler F."/>
        </authorList>
    </citation>
    <scope>NUCLEOTIDE SEQUENCE</scope>
</reference>
<dbReference type="InterPro" id="IPR018966">
    <property type="entry name" value="VTC_domain"/>
</dbReference>
<name>A0A645IN09_9ZZZZ</name>
<dbReference type="Pfam" id="PF09359">
    <property type="entry name" value="VTC"/>
    <property type="match status" value="1"/>
</dbReference>
<dbReference type="EMBL" id="VSSQ01118589">
    <property type="protein sequence ID" value="MPN52456.1"/>
    <property type="molecule type" value="Genomic_DNA"/>
</dbReference>
<accession>A0A645IN09</accession>
<organism evidence="2">
    <name type="scientific">bioreactor metagenome</name>
    <dbReference type="NCBI Taxonomy" id="1076179"/>
    <lineage>
        <taxon>unclassified sequences</taxon>
        <taxon>metagenomes</taxon>
        <taxon>ecological metagenomes</taxon>
    </lineage>
</organism>
<dbReference type="AlphaFoldDB" id="A0A645IN09"/>
<comment type="caution">
    <text evidence="2">The sequence shown here is derived from an EMBL/GenBank/DDBJ whole genome shotgun (WGS) entry which is preliminary data.</text>
</comment>
<dbReference type="InterPro" id="IPR042267">
    <property type="entry name" value="VTC_sf"/>
</dbReference>
<proteinExistence type="predicted"/>
<evidence type="ECO:0000313" key="2">
    <source>
        <dbReference type="EMBL" id="MPN52456.1"/>
    </source>
</evidence>
<evidence type="ECO:0000259" key="1">
    <source>
        <dbReference type="Pfam" id="PF09359"/>
    </source>
</evidence>
<protein>
    <recommendedName>
        <fullName evidence="1">VTC domain-containing protein</fullName>
    </recommendedName>
</protein>
<sequence>MMLKQYRPKCIVEYRRFAFVYPANDIRITFDSEIKGTISEANIFDPNLVSTPLLLKERCIMEVKYNNFMLSYIKDAITHSKATQTAASKFCMVRSLVL</sequence>
<gene>
    <name evidence="2" type="ORF">SDC9_200118</name>
</gene>